<keyword evidence="8 10" id="KW-0472">Membrane</keyword>
<feature type="transmembrane region" description="Helical" evidence="10">
    <location>
        <begin position="541"/>
        <end position="562"/>
    </location>
</feature>
<dbReference type="PANTHER" id="PTHR11011:SF60">
    <property type="entry name" value="FATTY ACYL-COA REDUCTASE-RELATED"/>
    <property type="match status" value="1"/>
</dbReference>
<evidence type="ECO:0000256" key="7">
    <source>
        <dbReference type="ARBA" id="ARBA00023098"/>
    </source>
</evidence>
<dbReference type="Gene3D" id="3.40.50.720">
    <property type="entry name" value="NAD(P)-binding Rossmann-like Domain"/>
    <property type="match status" value="1"/>
</dbReference>
<keyword evidence="6 10" id="KW-1133">Transmembrane helix</keyword>
<gene>
    <name evidence="13" type="ORF">J437_LFUL002995</name>
</gene>
<evidence type="ECO:0000256" key="10">
    <source>
        <dbReference type="RuleBase" id="RU363097"/>
    </source>
</evidence>
<dbReference type="InterPro" id="IPR013120">
    <property type="entry name" value="FAR_NAD-bd"/>
</dbReference>
<evidence type="ECO:0000256" key="2">
    <source>
        <dbReference type="ARBA" id="ARBA00005928"/>
    </source>
</evidence>
<evidence type="ECO:0000313" key="13">
    <source>
        <dbReference type="EMBL" id="KAG8222376.1"/>
    </source>
</evidence>
<dbReference type="CDD" id="cd09071">
    <property type="entry name" value="FAR_C"/>
    <property type="match status" value="1"/>
</dbReference>
<feature type="domain" description="Fatty acyl-CoA reductase C-terminal" evidence="11">
    <location>
        <begin position="432"/>
        <end position="524"/>
    </location>
</feature>
<dbReference type="SUPFAM" id="SSF51735">
    <property type="entry name" value="NAD(P)-binding Rossmann-fold domains"/>
    <property type="match status" value="1"/>
</dbReference>
<dbReference type="GO" id="GO:0102965">
    <property type="term" value="F:alcohol-forming long-chain fatty acyl-CoA reductase activity"/>
    <property type="evidence" value="ECO:0007669"/>
    <property type="project" value="UniProtKB-EC"/>
</dbReference>
<evidence type="ECO:0000256" key="1">
    <source>
        <dbReference type="ARBA" id="ARBA00004141"/>
    </source>
</evidence>
<keyword evidence="14" id="KW-1185">Reference proteome</keyword>
<comment type="function">
    <text evidence="10">Catalyzes the reduction of fatty acyl-CoA to fatty alcohols.</text>
</comment>
<comment type="catalytic activity">
    <reaction evidence="9 10">
        <text>a long-chain fatty acyl-CoA + 2 NADPH + 2 H(+) = a long-chain primary fatty alcohol + 2 NADP(+) + CoA</text>
        <dbReference type="Rhea" id="RHEA:52716"/>
        <dbReference type="ChEBI" id="CHEBI:15378"/>
        <dbReference type="ChEBI" id="CHEBI:57287"/>
        <dbReference type="ChEBI" id="CHEBI:57783"/>
        <dbReference type="ChEBI" id="CHEBI:58349"/>
        <dbReference type="ChEBI" id="CHEBI:77396"/>
        <dbReference type="ChEBI" id="CHEBI:83139"/>
        <dbReference type="EC" id="1.2.1.84"/>
    </reaction>
</comment>
<dbReference type="OrthoDB" id="429813at2759"/>
<comment type="similarity">
    <text evidence="2 10">Belongs to the fatty acyl-CoA reductase family.</text>
</comment>
<feature type="transmembrane region" description="Helical" evidence="10">
    <location>
        <begin position="427"/>
        <end position="448"/>
    </location>
</feature>
<accession>A0A8K0JTG5</accession>
<dbReference type="InterPro" id="IPR026055">
    <property type="entry name" value="FAR"/>
</dbReference>
<dbReference type="GO" id="GO:0016020">
    <property type="term" value="C:membrane"/>
    <property type="evidence" value="ECO:0007669"/>
    <property type="project" value="UniProtKB-SubCell"/>
</dbReference>
<evidence type="ECO:0000256" key="6">
    <source>
        <dbReference type="ARBA" id="ARBA00022989"/>
    </source>
</evidence>
<keyword evidence="10" id="KW-0560">Oxidoreductase</keyword>
<dbReference type="CDD" id="cd05236">
    <property type="entry name" value="FAR-N_SDR_e"/>
    <property type="match status" value="1"/>
</dbReference>
<dbReference type="EMBL" id="KZ308132">
    <property type="protein sequence ID" value="KAG8222376.1"/>
    <property type="molecule type" value="Genomic_DNA"/>
</dbReference>
<evidence type="ECO:0000259" key="11">
    <source>
        <dbReference type="Pfam" id="PF03015"/>
    </source>
</evidence>
<dbReference type="InterPro" id="IPR036291">
    <property type="entry name" value="NAD(P)-bd_dom_sf"/>
</dbReference>
<evidence type="ECO:0000256" key="5">
    <source>
        <dbReference type="ARBA" id="ARBA00022857"/>
    </source>
</evidence>
<dbReference type="Pfam" id="PF07993">
    <property type="entry name" value="NAD_binding_4"/>
    <property type="match status" value="1"/>
</dbReference>
<evidence type="ECO:0000256" key="9">
    <source>
        <dbReference type="ARBA" id="ARBA00052530"/>
    </source>
</evidence>
<evidence type="ECO:0000256" key="3">
    <source>
        <dbReference type="ARBA" id="ARBA00022516"/>
    </source>
</evidence>
<dbReference type="GO" id="GO:0005777">
    <property type="term" value="C:peroxisome"/>
    <property type="evidence" value="ECO:0007669"/>
    <property type="project" value="TreeGrafter"/>
</dbReference>
<keyword evidence="3 10" id="KW-0444">Lipid biosynthesis</keyword>
<dbReference type="AlphaFoldDB" id="A0A8K0JTG5"/>
<evidence type="ECO:0000256" key="8">
    <source>
        <dbReference type="ARBA" id="ARBA00023136"/>
    </source>
</evidence>
<feature type="domain" description="Thioester reductase (TE)" evidence="12">
    <location>
        <begin position="52"/>
        <end position="320"/>
    </location>
</feature>
<evidence type="ECO:0000259" key="12">
    <source>
        <dbReference type="Pfam" id="PF07993"/>
    </source>
</evidence>
<evidence type="ECO:0000313" key="14">
    <source>
        <dbReference type="Proteomes" id="UP000792457"/>
    </source>
</evidence>
<dbReference type="PANTHER" id="PTHR11011">
    <property type="entry name" value="MALE STERILITY PROTEIN 2-RELATED"/>
    <property type="match status" value="1"/>
</dbReference>
<dbReference type="GO" id="GO:0035336">
    <property type="term" value="P:long-chain fatty-acyl-CoA metabolic process"/>
    <property type="evidence" value="ECO:0007669"/>
    <property type="project" value="TreeGrafter"/>
</dbReference>
<organism evidence="13 14">
    <name type="scientific">Ladona fulva</name>
    <name type="common">Scarce chaser dragonfly</name>
    <name type="synonym">Libellula fulva</name>
    <dbReference type="NCBI Taxonomy" id="123851"/>
    <lineage>
        <taxon>Eukaryota</taxon>
        <taxon>Metazoa</taxon>
        <taxon>Ecdysozoa</taxon>
        <taxon>Arthropoda</taxon>
        <taxon>Hexapoda</taxon>
        <taxon>Insecta</taxon>
        <taxon>Pterygota</taxon>
        <taxon>Palaeoptera</taxon>
        <taxon>Odonata</taxon>
        <taxon>Epiprocta</taxon>
        <taxon>Anisoptera</taxon>
        <taxon>Libelluloidea</taxon>
        <taxon>Libellulidae</taxon>
        <taxon>Ladona</taxon>
    </lineage>
</organism>
<keyword evidence="5 10" id="KW-0521">NADP</keyword>
<evidence type="ECO:0000256" key="4">
    <source>
        <dbReference type="ARBA" id="ARBA00022692"/>
    </source>
</evidence>
<protein>
    <recommendedName>
        <fullName evidence="10">Fatty acyl-CoA reductase</fullName>
        <ecNumber evidence="10">1.2.1.84</ecNumber>
    </recommendedName>
</protein>
<dbReference type="GO" id="GO:0080019">
    <property type="term" value="F:alcohol-forming very long-chain fatty acyl-CoA reductase activity"/>
    <property type="evidence" value="ECO:0007669"/>
    <property type="project" value="InterPro"/>
</dbReference>
<dbReference type="EC" id="1.2.1.84" evidence="10"/>
<comment type="subcellular location">
    <subcellularLocation>
        <location evidence="1">Membrane</location>
        <topology evidence="1">Multi-pass membrane protein</topology>
    </subcellularLocation>
</comment>
<dbReference type="Proteomes" id="UP000792457">
    <property type="component" value="Unassembled WGS sequence"/>
</dbReference>
<dbReference type="InterPro" id="IPR033640">
    <property type="entry name" value="FAR_C"/>
</dbReference>
<dbReference type="FunFam" id="3.40.50.720:FF:000143">
    <property type="entry name" value="Fatty acyl-CoA reductase"/>
    <property type="match status" value="1"/>
</dbReference>
<reference evidence="13" key="1">
    <citation type="submission" date="2013-04" db="EMBL/GenBank/DDBJ databases">
        <authorList>
            <person name="Qu J."/>
            <person name="Murali S.C."/>
            <person name="Bandaranaike D."/>
            <person name="Bellair M."/>
            <person name="Blankenburg K."/>
            <person name="Chao H."/>
            <person name="Dinh H."/>
            <person name="Doddapaneni H."/>
            <person name="Downs B."/>
            <person name="Dugan-Rocha S."/>
            <person name="Elkadiri S."/>
            <person name="Gnanaolivu R.D."/>
            <person name="Hernandez B."/>
            <person name="Javaid M."/>
            <person name="Jayaseelan J.C."/>
            <person name="Lee S."/>
            <person name="Li M."/>
            <person name="Ming W."/>
            <person name="Munidasa M."/>
            <person name="Muniz J."/>
            <person name="Nguyen L."/>
            <person name="Ongeri F."/>
            <person name="Osuji N."/>
            <person name="Pu L.-L."/>
            <person name="Puazo M."/>
            <person name="Qu C."/>
            <person name="Quiroz J."/>
            <person name="Raj R."/>
            <person name="Weissenberger G."/>
            <person name="Xin Y."/>
            <person name="Zou X."/>
            <person name="Han Y."/>
            <person name="Richards S."/>
            <person name="Worley K."/>
            <person name="Muzny D."/>
            <person name="Gibbs R."/>
        </authorList>
    </citation>
    <scope>NUCLEOTIDE SEQUENCE</scope>
    <source>
        <strain evidence="13">Sampled in the wild</strain>
    </source>
</reference>
<reference evidence="13" key="2">
    <citation type="submission" date="2017-10" db="EMBL/GenBank/DDBJ databases">
        <title>Ladona fulva Genome sequencing and assembly.</title>
        <authorList>
            <person name="Murali S."/>
            <person name="Richards S."/>
            <person name="Bandaranaike D."/>
            <person name="Bellair M."/>
            <person name="Blankenburg K."/>
            <person name="Chao H."/>
            <person name="Dinh H."/>
            <person name="Doddapaneni H."/>
            <person name="Dugan-Rocha S."/>
            <person name="Elkadiri S."/>
            <person name="Gnanaolivu R."/>
            <person name="Hernandez B."/>
            <person name="Skinner E."/>
            <person name="Javaid M."/>
            <person name="Lee S."/>
            <person name="Li M."/>
            <person name="Ming W."/>
            <person name="Munidasa M."/>
            <person name="Muniz J."/>
            <person name="Nguyen L."/>
            <person name="Hughes D."/>
            <person name="Osuji N."/>
            <person name="Pu L.-L."/>
            <person name="Puazo M."/>
            <person name="Qu C."/>
            <person name="Quiroz J."/>
            <person name="Raj R."/>
            <person name="Weissenberger G."/>
            <person name="Xin Y."/>
            <person name="Zou X."/>
            <person name="Han Y."/>
            <person name="Worley K."/>
            <person name="Muzny D."/>
            <person name="Gibbs R."/>
        </authorList>
    </citation>
    <scope>NUCLEOTIDE SEQUENCE</scope>
    <source>
        <strain evidence="13">Sampled in the wild</strain>
    </source>
</reference>
<keyword evidence="7 10" id="KW-0443">Lipid metabolism</keyword>
<dbReference type="Pfam" id="PF03015">
    <property type="entry name" value="Sterile"/>
    <property type="match status" value="1"/>
</dbReference>
<keyword evidence="4 10" id="KW-0812">Transmembrane</keyword>
<proteinExistence type="inferred from homology"/>
<sequence length="569" mass="64852">MEMGLGQGGNTAEVNAASECESIAVGSPPAMECAVVARSPVQEFFAGRCVFLTGGTGFMGKVLIEKLLRSCPDTGRIFVLMRPKKGKDIGRRFEELFDDPLFANLRSQRPKFTEQLTPVSGDCLFPGLGLSEADRELLCQKAEVVFHAAATVRFDEKLRQAVGINIHGTKDLLDLCREMKKLKSVIHVSTAYSNCNRKYIEEHFYPPPMNYEKILQCVDSLDDRILEAITPLMVGKWPNTYAFTKAISEDMVRSYAKDLPIAIFRPAIVIATWREPVSGWIDNLYGPTGVVVGAGTGVLRTLHCNKDIVADMVPVDMCVAGLIAVAWATARDYEKLKSSIQETQVPLLNSITSSENKIEKDDLKTTSETENKDKEIKIYNYVSSVQKPITWGEFMDLNIKYGMNTPSMRSIWYYTLTLNKSRFIHSIYVLFLHFLPALLVDIVGHAIGKQPRLLKIYQKINKFSEVISYFSTQYWKFENSNTQELWKRLDPMDQELLPFDMTTMNWDNYFQKHILGLRIYLVKDDISTLPEARKRWKRLYYMHRMIQCVCGVLAVQFLWFSIKTISSYV</sequence>
<comment type="caution">
    <text evidence="13">The sequence shown here is derived from an EMBL/GenBank/DDBJ whole genome shotgun (WGS) entry which is preliminary data.</text>
</comment>
<name>A0A8K0JTG5_LADFU</name>